<name>A0A537LHV3_9BACT</name>
<keyword evidence="8" id="KW-0812">Transmembrane</keyword>
<feature type="domain" description="Phospholipid/glycerol acyltransferase" evidence="9">
    <location>
        <begin position="81"/>
        <end position="202"/>
    </location>
</feature>
<keyword evidence="3" id="KW-0443">Lipid metabolism</keyword>
<comment type="caution">
    <text evidence="10">The sequence shown here is derived from an EMBL/GenBank/DDBJ whole genome shotgun (WGS) entry which is preliminary data.</text>
</comment>
<dbReference type="GO" id="GO:0016020">
    <property type="term" value="C:membrane"/>
    <property type="evidence" value="ECO:0007669"/>
    <property type="project" value="UniProtKB-SubCell"/>
</dbReference>
<feature type="transmembrane region" description="Helical" evidence="8">
    <location>
        <begin position="40"/>
        <end position="64"/>
    </location>
</feature>
<keyword evidence="4 8" id="KW-0472">Membrane</keyword>
<keyword evidence="8" id="KW-1133">Transmembrane helix</keyword>
<dbReference type="CDD" id="cd07989">
    <property type="entry name" value="LPLAT_AGPAT-like"/>
    <property type="match status" value="1"/>
</dbReference>
<evidence type="ECO:0000313" key="10">
    <source>
        <dbReference type="EMBL" id="TMJ07601.1"/>
    </source>
</evidence>
<reference evidence="10 11" key="1">
    <citation type="journal article" date="2019" name="Nat. Microbiol.">
        <title>Mediterranean grassland soil C-N compound turnover is dependent on rainfall and depth, and is mediated by genomically divergent microorganisms.</title>
        <authorList>
            <person name="Diamond S."/>
            <person name="Andeer P.F."/>
            <person name="Li Z."/>
            <person name="Crits-Christoph A."/>
            <person name="Burstein D."/>
            <person name="Anantharaman K."/>
            <person name="Lane K.R."/>
            <person name="Thomas B.C."/>
            <person name="Pan C."/>
            <person name="Northen T.R."/>
            <person name="Banfield J.F."/>
        </authorList>
    </citation>
    <scope>NUCLEOTIDE SEQUENCE [LARGE SCALE GENOMIC DNA]</scope>
    <source>
        <strain evidence="10">NP_2</strain>
    </source>
</reference>
<dbReference type="Proteomes" id="UP000318661">
    <property type="component" value="Unassembled WGS sequence"/>
</dbReference>
<dbReference type="AlphaFoldDB" id="A0A537LHV3"/>
<keyword evidence="5 10" id="KW-0012">Acyltransferase</keyword>
<comment type="subcellular location">
    <subcellularLocation>
        <location evidence="1">Membrane</location>
        <topology evidence="1">Peripheral membrane protein</topology>
    </subcellularLocation>
</comment>
<gene>
    <name evidence="10" type="ORF">E6G99_06280</name>
</gene>
<evidence type="ECO:0000256" key="4">
    <source>
        <dbReference type="ARBA" id="ARBA00023136"/>
    </source>
</evidence>
<accession>A0A537LHV3</accession>
<organism evidence="10 11">
    <name type="scientific">Candidatus Segetimicrobium genomatis</name>
    <dbReference type="NCBI Taxonomy" id="2569760"/>
    <lineage>
        <taxon>Bacteria</taxon>
        <taxon>Bacillati</taxon>
        <taxon>Candidatus Sysuimicrobiota</taxon>
        <taxon>Candidatus Sysuimicrobiia</taxon>
        <taxon>Candidatus Sysuimicrobiales</taxon>
        <taxon>Candidatus Segetimicrobiaceae</taxon>
        <taxon>Candidatus Segetimicrobium</taxon>
    </lineage>
</organism>
<feature type="compositionally biased region" description="Polar residues" evidence="7">
    <location>
        <begin position="1"/>
        <end position="21"/>
    </location>
</feature>
<dbReference type="EMBL" id="VBAJ01000164">
    <property type="protein sequence ID" value="TMJ07601.1"/>
    <property type="molecule type" value="Genomic_DNA"/>
</dbReference>
<dbReference type="PANTHER" id="PTHR12497">
    <property type="entry name" value="TAZ PROTEIN TAFAZZIN"/>
    <property type="match status" value="1"/>
</dbReference>
<dbReference type="SMART" id="SM00563">
    <property type="entry name" value="PlsC"/>
    <property type="match status" value="1"/>
</dbReference>
<dbReference type="Pfam" id="PF01553">
    <property type="entry name" value="Acyltransferase"/>
    <property type="match status" value="1"/>
</dbReference>
<evidence type="ECO:0000256" key="5">
    <source>
        <dbReference type="ARBA" id="ARBA00023315"/>
    </source>
</evidence>
<evidence type="ECO:0000256" key="1">
    <source>
        <dbReference type="ARBA" id="ARBA00004170"/>
    </source>
</evidence>
<comment type="catalytic activity">
    <reaction evidence="6">
        <text>1'-[1,2-diacyl-sn-glycero-3-phospho],3'-[1-acyl-sn-glycero-3-phospho]-glycerol + a 1,2-diacyl-sn-glycero-3-phosphocholine = a cardiolipin + a 1-acyl-sn-glycero-3-phosphocholine</text>
        <dbReference type="Rhea" id="RHEA:33731"/>
        <dbReference type="ChEBI" id="CHEBI:57643"/>
        <dbReference type="ChEBI" id="CHEBI:58168"/>
        <dbReference type="ChEBI" id="CHEBI:62237"/>
        <dbReference type="ChEBI" id="CHEBI:64743"/>
    </reaction>
    <physiologicalReaction direction="left-to-right" evidence="6">
        <dbReference type="Rhea" id="RHEA:33732"/>
    </physiologicalReaction>
    <physiologicalReaction direction="right-to-left" evidence="6">
        <dbReference type="Rhea" id="RHEA:33733"/>
    </physiologicalReaction>
</comment>
<proteinExistence type="predicted"/>
<evidence type="ECO:0000256" key="3">
    <source>
        <dbReference type="ARBA" id="ARBA00023098"/>
    </source>
</evidence>
<evidence type="ECO:0000259" key="9">
    <source>
        <dbReference type="SMART" id="SM00563"/>
    </source>
</evidence>
<keyword evidence="2 10" id="KW-0808">Transferase</keyword>
<dbReference type="GO" id="GO:0006644">
    <property type="term" value="P:phospholipid metabolic process"/>
    <property type="evidence" value="ECO:0007669"/>
    <property type="project" value="InterPro"/>
</dbReference>
<dbReference type="InterPro" id="IPR000872">
    <property type="entry name" value="Tafazzin"/>
</dbReference>
<evidence type="ECO:0000313" key="11">
    <source>
        <dbReference type="Proteomes" id="UP000318661"/>
    </source>
</evidence>
<feature type="region of interest" description="Disordered" evidence="7">
    <location>
        <begin position="1"/>
        <end position="30"/>
    </location>
</feature>
<evidence type="ECO:0000256" key="6">
    <source>
        <dbReference type="ARBA" id="ARBA00047906"/>
    </source>
</evidence>
<sequence length="267" mass="29888">MGMPANSSSDQRPSNTDSDSATPGRRRAEHAPRRGTLFQLVWPVTSYVVTNVTVTLLWLVFFVFNRTVVIGRRNVGEEKNTLLLSNHQSMLDSFLVGLAAFYPTSWLKPQLIPWNPAAAENFYKNPLLAWLADNWKCIWVREGRHDLHALHRMIQVLPCGGMTLFPEGTRSRDGAVGPGRPGAGLLILATRPRVIPVAIDGMQAVLPIGRYLPRTFKRIAVSFGSPVDYTDLLAMPRTRETAQAVIDRVMAAIRVQHAKLRRRRSTL</sequence>
<evidence type="ECO:0000256" key="2">
    <source>
        <dbReference type="ARBA" id="ARBA00022679"/>
    </source>
</evidence>
<dbReference type="InterPro" id="IPR002123">
    <property type="entry name" value="Plipid/glycerol_acylTrfase"/>
</dbReference>
<evidence type="ECO:0000256" key="7">
    <source>
        <dbReference type="SAM" id="MobiDB-lite"/>
    </source>
</evidence>
<evidence type="ECO:0000256" key="8">
    <source>
        <dbReference type="SAM" id="Phobius"/>
    </source>
</evidence>
<dbReference type="PANTHER" id="PTHR12497:SF0">
    <property type="entry name" value="TAFAZZIN"/>
    <property type="match status" value="1"/>
</dbReference>
<dbReference type="SUPFAM" id="SSF69593">
    <property type="entry name" value="Glycerol-3-phosphate (1)-acyltransferase"/>
    <property type="match status" value="1"/>
</dbReference>
<protein>
    <submittedName>
        <fullName evidence="10">1-acyl-sn-glycerol-3-phosphate acyltransferase</fullName>
    </submittedName>
</protein>
<dbReference type="GO" id="GO:0008374">
    <property type="term" value="F:O-acyltransferase activity"/>
    <property type="evidence" value="ECO:0007669"/>
    <property type="project" value="TreeGrafter"/>
</dbReference>